<dbReference type="Gene3D" id="2.40.50.120">
    <property type="match status" value="1"/>
</dbReference>
<dbReference type="EMBL" id="BONJ01000009">
    <property type="protein sequence ID" value="GIG14163.1"/>
    <property type="molecule type" value="Genomic_DNA"/>
</dbReference>
<name>A0A8J3PFA8_9ACTN</name>
<evidence type="ECO:0000313" key="4">
    <source>
        <dbReference type="Proteomes" id="UP000660339"/>
    </source>
</evidence>
<protein>
    <recommendedName>
        <fullName evidence="5">Tissue inhibitor of metalloproteinase</fullName>
    </recommendedName>
</protein>
<feature type="transmembrane region" description="Helical" evidence="2">
    <location>
        <begin position="150"/>
        <end position="170"/>
    </location>
</feature>
<sequence>MEPVWSVGHLRGMRRVWGHVAALMVLTSVLVVGPSGAACACSCAEPNTAENTAWADLVFVGVVVDVDRPAFSMSSGDLMTARLTVEQVRKGSATGHVEVKTAIEGPSCGFDFVEGSRYLIYSRDGQTSLCSGNELLGAAPEVELDGDVPVAALAAGAAVLIAAVALWWVLRRRRSASSGNGGDTGSAGSDPGPAPRGEAGPGGQDSA</sequence>
<reference evidence="3" key="1">
    <citation type="submission" date="2021-01" db="EMBL/GenBank/DDBJ databases">
        <title>Whole genome shotgun sequence of Catellatospora methionotrophica NBRC 14553.</title>
        <authorList>
            <person name="Komaki H."/>
            <person name="Tamura T."/>
        </authorList>
    </citation>
    <scope>NUCLEOTIDE SEQUENCE</scope>
    <source>
        <strain evidence="3">NBRC 14553</strain>
    </source>
</reference>
<accession>A0A8J3PFA8</accession>
<keyword evidence="2" id="KW-0472">Membrane</keyword>
<dbReference type="AlphaFoldDB" id="A0A8J3PFA8"/>
<comment type="caution">
    <text evidence="3">The sequence shown here is derived from an EMBL/GenBank/DDBJ whole genome shotgun (WGS) entry which is preliminary data.</text>
</comment>
<keyword evidence="4" id="KW-1185">Reference proteome</keyword>
<evidence type="ECO:0000256" key="2">
    <source>
        <dbReference type="SAM" id="Phobius"/>
    </source>
</evidence>
<dbReference type="InterPro" id="IPR008993">
    <property type="entry name" value="TIMP-like_OB-fold"/>
</dbReference>
<evidence type="ECO:0000313" key="3">
    <source>
        <dbReference type="EMBL" id="GIG14163.1"/>
    </source>
</evidence>
<evidence type="ECO:0008006" key="5">
    <source>
        <dbReference type="Google" id="ProtNLM"/>
    </source>
</evidence>
<proteinExistence type="predicted"/>
<keyword evidence="2" id="KW-1133">Transmembrane helix</keyword>
<dbReference type="Proteomes" id="UP000660339">
    <property type="component" value="Unassembled WGS sequence"/>
</dbReference>
<dbReference type="SUPFAM" id="SSF50242">
    <property type="entry name" value="TIMP-like"/>
    <property type="match status" value="1"/>
</dbReference>
<feature type="region of interest" description="Disordered" evidence="1">
    <location>
        <begin position="175"/>
        <end position="207"/>
    </location>
</feature>
<organism evidence="3 4">
    <name type="scientific">Catellatospora methionotrophica</name>
    <dbReference type="NCBI Taxonomy" id="121620"/>
    <lineage>
        <taxon>Bacteria</taxon>
        <taxon>Bacillati</taxon>
        <taxon>Actinomycetota</taxon>
        <taxon>Actinomycetes</taxon>
        <taxon>Micromonosporales</taxon>
        <taxon>Micromonosporaceae</taxon>
        <taxon>Catellatospora</taxon>
    </lineage>
</organism>
<evidence type="ECO:0000256" key="1">
    <source>
        <dbReference type="SAM" id="MobiDB-lite"/>
    </source>
</evidence>
<gene>
    <name evidence="3" type="ORF">Cme02nite_24950</name>
</gene>
<keyword evidence="2" id="KW-0812">Transmembrane</keyword>